<dbReference type="SMART" id="SM00342">
    <property type="entry name" value="HTH_ARAC"/>
    <property type="match status" value="1"/>
</dbReference>
<dbReference type="PROSITE" id="PS01124">
    <property type="entry name" value="HTH_ARAC_FAMILY_2"/>
    <property type="match status" value="1"/>
</dbReference>
<dbReference type="RefSeq" id="WP_397065820.1">
    <property type="nucleotide sequence ID" value="NZ_JBIRYL010000014.1"/>
</dbReference>
<keyword evidence="3" id="KW-1185">Reference proteome</keyword>
<dbReference type="SUPFAM" id="SSF88723">
    <property type="entry name" value="PIN domain-like"/>
    <property type="match status" value="1"/>
</dbReference>
<dbReference type="EMBL" id="JBIRYL010000014">
    <property type="protein sequence ID" value="MFI2233555.1"/>
    <property type="molecule type" value="Genomic_DNA"/>
</dbReference>
<dbReference type="Gene3D" id="1.10.10.60">
    <property type="entry name" value="Homeodomain-like"/>
    <property type="match status" value="1"/>
</dbReference>
<dbReference type="InterPro" id="IPR018060">
    <property type="entry name" value="HTH_AraC"/>
</dbReference>
<organism evidence="2 3">
    <name type="scientific">Nocardia testacea</name>
    <dbReference type="NCBI Taxonomy" id="248551"/>
    <lineage>
        <taxon>Bacteria</taxon>
        <taxon>Bacillati</taxon>
        <taxon>Actinomycetota</taxon>
        <taxon>Actinomycetes</taxon>
        <taxon>Mycobacteriales</taxon>
        <taxon>Nocardiaceae</taxon>
        <taxon>Nocardia</taxon>
    </lineage>
</organism>
<evidence type="ECO:0000313" key="3">
    <source>
        <dbReference type="Proteomes" id="UP001611494"/>
    </source>
</evidence>
<dbReference type="Pfam" id="PF12833">
    <property type="entry name" value="HTH_18"/>
    <property type="match status" value="1"/>
</dbReference>
<evidence type="ECO:0000313" key="2">
    <source>
        <dbReference type="EMBL" id="MFI2233555.1"/>
    </source>
</evidence>
<evidence type="ECO:0000259" key="1">
    <source>
        <dbReference type="PROSITE" id="PS01124"/>
    </source>
</evidence>
<accession>A0ABW7W5Q9</accession>
<name>A0ABW7W5Q9_9NOCA</name>
<dbReference type="Gene3D" id="3.40.50.1010">
    <property type="entry name" value="5'-nuclease"/>
    <property type="match status" value="1"/>
</dbReference>
<comment type="caution">
    <text evidence="2">The sequence shown here is derived from an EMBL/GenBank/DDBJ whole genome shotgun (WGS) entry which is preliminary data.</text>
</comment>
<proteinExistence type="predicted"/>
<protein>
    <submittedName>
        <fullName evidence="2">Helix-turn-helix domain-containing protein</fullName>
    </submittedName>
</protein>
<feature type="domain" description="HTH araC/xylS-type" evidence="1">
    <location>
        <begin position="219"/>
        <end position="291"/>
    </location>
</feature>
<dbReference type="Proteomes" id="UP001611494">
    <property type="component" value="Unassembled WGS sequence"/>
</dbReference>
<gene>
    <name evidence="2" type="ORF">ACH49Z_27265</name>
</gene>
<dbReference type="InterPro" id="IPR029060">
    <property type="entry name" value="PIN-like_dom_sf"/>
</dbReference>
<sequence>MLPVGHTPSVLRRRLRHNVSIYDAAYLAVAAVHDAPLVTFDARPAKGALPAIPEVAVTVLWMPGSAYYPTVGLLFGTRASDSPWVESVWTCRSEHVSEMTSVASETWGLVFWEQQGRPYAAVTGPESRSGTAPVPEGAGFVGIQFAVGTSLRATATSNLVDGGIVLPDVTGRTFWLDGAHRETPRPDDAEALVDRLVREGVVVRDPLVSAALRGSPPEVTERTLERRFRAATGLTQGAVRQIGRARSAALLLTTGETPGDVVDKLGYYDEPHLARALRRYVGRTARQLRAGDGGAIALDPGQRTTS</sequence>
<reference evidence="2 3" key="1">
    <citation type="submission" date="2024-10" db="EMBL/GenBank/DDBJ databases">
        <title>The Natural Products Discovery Center: Release of the First 8490 Sequenced Strains for Exploring Actinobacteria Biosynthetic Diversity.</title>
        <authorList>
            <person name="Kalkreuter E."/>
            <person name="Kautsar S.A."/>
            <person name="Yang D."/>
            <person name="Bader C.D."/>
            <person name="Teijaro C.N."/>
            <person name="Fluegel L."/>
            <person name="Davis C.M."/>
            <person name="Simpson J.R."/>
            <person name="Lauterbach L."/>
            <person name="Steele A.D."/>
            <person name="Gui C."/>
            <person name="Meng S."/>
            <person name="Li G."/>
            <person name="Viehrig K."/>
            <person name="Ye F."/>
            <person name="Su P."/>
            <person name="Kiefer A.F."/>
            <person name="Nichols A."/>
            <person name="Cepeda A.J."/>
            <person name="Yan W."/>
            <person name="Fan B."/>
            <person name="Jiang Y."/>
            <person name="Adhikari A."/>
            <person name="Zheng C.-J."/>
            <person name="Schuster L."/>
            <person name="Cowan T.M."/>
            <person name="Smanski M.J."/>
            <person name="Chevrette M.G."/>
            <person name="De Carvalho L.P.S."/>
            <person name="Shen B."/>
        </authorList>
    </citation>
    <scope>NUCLEOTIDE SEQUENCE [LARGE SCALE GENOMIC DNA]</scope>
    <source>
        <strain evidence="2 3">NPDC019377</strain>
    </source>
</reference>